<organism evidence="4 5">
    <name type="scientific">Pleionea litopenaei</name>
    <dbReference type="NCBI Taxonomy" id="3070815"/>
    <lineage>
        <taxon>Bacteria</taxon>
        <taxon>Pseudomonadati</taxon>
        <taxon>Pseudomonadota</taxon>
        <taxon>Gammaproteobacteria</taxon>
        <taxon>Oceanospirillales</taxon>
        <taxon>Pleioneaceae</taxon>
        <taxon>Pleionea</taxon>
    </lineage>
</organism>
<evidence type="ECO:0000313" key="4">
    <source>
        <dbReference type="EMBL" id="WMS89194.1"/>
    </source>
</evidence>
<accession>A0AA51RX89</accession>
<dbReference type="InterPro" id="IPR014529">
    <property type="entry name" value="UCP026631"/>
</dbReference>
<keyword evidence="5" id="KW-1185">Reference proteome</keyword>
<feature type="transmembrane region" description="Helical" evidence="2">
    <location>
        <begin position="208"/>
        <end position="229"/>
    </location>
</feature>
<dbReference type="PIRSF" id="PIRSF026631">
    <property type="entry name" value="UCP026631"/>
    <property type="match status" value="1"/>
</dbReference>
<keyword evidence="2" id="KW-1133">Transmembrane helix</keyword>
<feature type="domain" description="YdbS-like PH" evidence="3">
    <location>
        <begin position="92"/>
        <end position="167"/>
    </location>
</feature>
<feature type="domain" description="YdbS-like PH" evidence="3">
    <location>
        <begin position="443"/>
        <end position="521"/>
    </location>
</feature>
<dbReference type="AlphaFoldDB" id="A0AA51RX89"/>
<gene>
    <name evidence="4" type="ORF">Q9312_09860</name>
</gene>
<name>A0AA51RX89_9GAMM</name>
<feature type="transmembrane region" description="Helical" evidence="2">
    <location>
        <begin position="43"/>
        <end position="66"/>
    </location>
</feature>
<keyword evidence="2" id="KW-0472">Membrane</keyword>
<feature type="domain" description="YdbS-like PH" evidence="3">
    <location>
        <begin position="300"/>
        <end position="349"/>
    </location>
</feature>
<dbReference type="Pfam" id="PF03703">
    <property type="entry name" value="bPH_2"/>
    <property type="match status" value="3"/>
</dbReference>
<dbReference type="Proteomes" id="UP001239782">
    <property type="component" value="Chromosome"/>
</dbReference>
<evidence type="ECO:0000259" key="3">
    <source>
        <dbReference type="Pfam" id="PF03703"/>
    </source>
</evidence>
<evidence type="ECO:0000256" key="1">
    <source>
        <dbReference type="SAM" id="MobiDB-lite"/>
    </source>
</evidence>
<evidence type="ECO:0000313" key="5">
    <source>
        <dbReference type="Proteomes" id="UP001239782"/>
    </source>
</evidence>
<protein>
    <submittedName>
        <fullName evidence="4">PH domain-containing protein</fullName>
    </submittedName>
</protein>
<sequence>MNQPTPNNSTDQRPDSFEGPTHESEKTSSDLPTAERKLHPMSWLFIVIAMVKSFFVPVLIALVAGGSDSYELIGGIVVVPAILFAIVQYVVYRYHLQPNEIVIREGVLFKNIRHVKYDRIQNVNLSRNPLHRLLGVAELELESASGGKPEATMRVVAMSAVEEMNEYIRAAKQKETSLSSAASKKEEPQTNHDESLGHSILQLDILELVKAGIISNKGMVVVAFAFGILGQTRTLEKFFNKVEDWLNPWMEQISWGLDHPVMVTLMIFFGAIAFFVAIRVLSIIFMIVTYFGFDLQRQTGQLKLKFGLLTQRHATIPLQRIQMLSIVEGVLHRWFNRVAIRIATAGGNVNHQQQQENSARWLAPILATEDTESFIADVQPHISQTTDQWHGVAQRGWLRLLRLYSGILIILIGLSWFKFQYWSLLGFALLPFIILYSRKTVAAMRYGFTKDTLVYKSGWLTRYHSFIPLNKIQNIQRIETFFDRRNRMAKIQVDVAGLDLSRHTVSIRFLDQQQADELLAELYQRVCNTQFVWR</sequence>
<dbReference type="PANTHER" id="PTHR34473:SF2">
    <property type="entry name" value="UPF0699 TRANSMEMBRANE PROTEIN YDBT"/>
    <property type="match status" value="1"/>
</dbReference>
<feature type="transmembrane region" description="Helical" evidence="2">
    <location>
        <begin position="419"/>
        <end position="436"/>
    </location>
</feature>
<keyword evidence="2" id="KW-0812">Transmembrane</keyword>
<feature type="compositionally biased region" description="Polar residues" evidence="1">
    <location>
        <begin position="1"/>
        <end position="11"/>
    </location>
</feature>
<feature type="region of interest" description="Disordered" evidence="1">
    <location>
        <begin position="1"/>
        <end position="32"/>
    </location>
</feature>
<dbReference type="EMBL" id="CP133548">
    <property type="protein sequence ID" value="WMS89194.1"/>
    <property type="molecule type" value="Genomic_DNA"/>
</dbReference>
<reference evidence="4 5" key="1">
    <citation type="submission" date="2023-08" db="EMBL/GenBank/DDBJ databases">
        <title>Pleionea litopenaei sp. nov., isolated from stomach of juvenile Litopenaeus vannamei.</title>
        <authorList>
            <person name="Rho A.M."/>
            <person name="Hwang C.Y."/>
        </authorList>
    </citation>
    <scope>NUCLEOTIDE SEQUENCE [LARGE SCALE GENOMIC DNA]</scope>
    <source>
        <strain evidence="4 5">HL-JVS1</strain>
    </source>
</reference>
<feature type="transmembrane region" description="Helical" evidence="2">
    <location>
        <begin position="265"/>
        <end position="293"/>
    </location>
</feature>
<proteinExistence type="predicted"/>
<dbReference type="RefSeq" id="WP_309204461.1">
    <property type="nucleotide sequence ID" value="NZ_CP133548.1"/>
</dbReference>
<feature type="transmembrane region" description="Helical" evidence="2">
    <location>
        <begin position="396"/>
        <end position="413"/>
    </location>
</feature>
<feature type="transmembrane region" description="Helical" evidence="2">
    <location>
        <begin position="72"/>
        <end position="92"/>
    </location>
</feature>
<dbReference type="PANTHER" id="PTHR34473">
    <property type="entry name" value="UPF0699 TRANSMEMBRANE PROTEIN YDBS"/>
    <property type="match status" value="1"/>
</dbReference>
<dbReference type="KEGG" id="plei:Q9312_09860"/>
<evidence type="ECO:0000256" key="2">
    <source>
        <dbReference type="SAM" id="Phobius"/>
    </source>
</evidence>
<feature type="compositionally biased region" description="Basic and acidic residues" evidence="1">
    <location>
        <begin position="12"/>
        <end position="32"/>
    </location>
</feature>
<dbReference type="InterPro" id="IPR005182">
    <property type="entry name" value="YdbS-like_PH"/>
</dbReference>